<accession>A0A699XGS0</accession>
<dbReference type="AlphaFoldDB" id="A0A699XGS0"/>
<protein>
    <submittedName>
        <fullName evidence="1">Uncharacterized protein</fullName>
    </submittedName>
</protein>
<comment type="caution">
    <text evidence="1">The sequence shown here is derived from an EMBL/GenBank/DDBJ whole genome shotgun (WGS) entry which is preliminary data.</text>
</comment>
<gene>
    <name evidence="1" type="ORF">Tci_929559</name>
</gene>
<organism evidence="1">
    <name type="scientific">Tanacetum cinerariifolium</name>
    <name type="common">Dalmatian daisy</name>
    <name type="synonym">Chrysanthemum cinerariifolium</name>
    <dbReference type="NCBI Taxonomy" id="118510"/>
    <lineage>
        <taxon>Eukaryota</taxon>
        <taxon>Viridiplantae</taxon>
        <taxon>Streptophyta</taxon>
        <taxon>Embryophyta</taxon>
        <taxon>Tracheophyta</taxon>
        <taxon>Spermatophyta</taxon>
        <taxon>Magnoliopsida</taxon>
        <taxon>eudicotyledons</taxon>
        <taxon>Gunneridae</taxon>
        <taxon>Pentapetalae</taxon>
        <taxon>asterids</taxon>
        <taxon>campanulids</taxon>
        <taxon>Asterales</taxon>
        <taxon>Asteraceae</taxon>
        <taxon>Asteroideae</taxon>
        <taxon>Anthemideae</taxon>
        <taxon>Anthemidinae</taxon>
        <taxon>Tanacetum</taxon>
    </lineage>
</organism>
<reference evidence="1" key="1">
    <citation type="journal article" date="2019" name="Sci. Rep.">
        <title>Draft genome of Tanacetum cinerariifolium, the natural source of mosquito coil.</title>
        <authorList>
            <person name="Yamashiro T."/>
            <person name="Shiraishi A."/>
            <person name="Satake H."/>
            <person name="Nakayama K."/>
        </authorList>
    </citation>
    <scope>NUCLEOTIDE SEQUENCE</scope>
</reference>
<feature type="non-terminal residue" evidence="1">
    <location>
        <position position="39"/>
    </location>
</feature>
<evidence type="ECO:0000313" key="1">
    <source>
        <dbReference type="EMBL" id="GFD57590.1"/>
    </source>
</evidence>
<dbReference type="EMBL" id="BKCJ011842773">
    <property type="protein sequence ID" value="GFD57590.1"/>
    <property type="molecule type" value="Genomic_DNA"/>
</dbReference>
<proteinExistence type="predicted"/>
<sequence>MVTDTPPVGAVGGYDGRECGGSFILDVTDSPHSSKCAQT</sequence>
<name>A0A699XGS0_TANCI</name>